<reference evidence="21 22" key="1">
    <citation type="journal article" date="2014" name="Genome Announc.">
        <title>Draft Genome Sequence of the Agar-Degrading Bacterium Catenovulum sp. Strain DS-2, Isolated from Intestines of Haliotis diversicolor.</title>
        <authorList>
            <person name="Shan D."/>
            <person name="Li X."/>
            <person name="Gu Z."/>
            <person name="Wei G."/>
            <person name="Gao Z."/>
            <person name="Shao Z."/>
        </authorList>
    </citation>
    <scope>NUCLEOTIDE SEQUENCE [LARGE SCALE GENOMIC DNA]</scope>
    <source>
        <strain evidence="21 22">DS-2</strain>
    </source>
</reference>
<comment type="function">
    <text evidence="20">Hydrolysis of phosphatidylcholine with phospholipase A2 (EC 3.1.1.4) and phospholipase A1 (EC 3.1.1.32) activities.</text>
</comment>
<evidence type="ECO:0000256" key="13">
    <source>
        <dbReference type="ARBA" id="ARBA00022837"/>
    </source>
</evidence>
<dbReference type="PATRIC" id="fig|1328313.3.peg.3825"/>
<comment type="subcellular location">
    <subcellularLocation>
        <location evidence="20">Cell outer membrane</location>
        <topology evidence="20">Multi-pass membrane protein</topology>
    </subcellularLocation>
    <text evidence="20">One of the very few enzymes located there.</text>
</comment>
<dbReference type="EC" id="3.1.1.32" evidence="5 20"/>
<comment type="catalytic activity">
    <reaction evidence="1 20">
        <text>a 1,2-diacyl-sn-glycero-3-phosphocholine + H2O = a 2-acyl-sn-glycero-3-phosphocholine + a fatty acid + H(+)</text>
        <dbReference type="Rhea" id="RHEA:18689"/>
        <dbReference type="ChEBI" id="CHEBI:15377"/>
        <dbReference type="ChEBI" id="CHEBI:15378"/>
        <dbReference type="ChEBI" id="CHEBI:28868"/>
        <dbReference type="ChEBI" id="CHEBI:57643"/>
        <dbReference type="ChEBI" id="CHEBI:57875"/>
        <dbReference type="EC" id="3.1.1.32"/>
    </reaction>
</comment>
<evidence type="ECO:0000256" key="19">
    <source>
        <dbReference type="PIRSR" id="PIRSR603187-2"/>
    </source>
</evidence>
<dbReference type="PRINTS" id="PR01486">
    <property type="entry name" value="PHPHLIPASEA1"/>
</dbReference>
<evidence type="ECO:0000256" key="3">
    <source>
        <dbReference type="ARBA" id="ARBA00010525"/>
    </source>
</evidence>
<evidence type="ECO:0000256" key="8">
    <source>
        <dbReference type="ARBA" id="ARBA00022452"/>
    </source>
</evidence>
<accession>W7QGW1</accession>
<dbReference type="GO" id="GO:0004623">
    <property type="term" value="F:phospholipase A2 activity"/>
    <property type="evidence" value="ECO:0007669"/>
    <property type="project" value="UniProtKB-EC"/>
</dbReference>
<keyword evidence="15 20" id="KW-0443">Lipid metabolism</keyword>
<feature type="binding site" description="in dimeric form" evidence="19">
    <location>
        <position position="169"/>
    </location>
    <ligand>
        <name>Ca(2+)</name>
        <dbReference type="ChEBI" id="CHEBI:29108"/>
        <label>1</label>
    </ligand>
</feature>
<evidence type="ECO:0000256" key="14">
    <source>
        <dbReference type="ARBA" id="ARBA00022963"/>
    </source>
</evidence>
<comment type="caution">
    <text evidence="21">The sequence shown here is derived from an EMBL/GenBank/DDBJ whole genome shotgun (WGS) entry which is preliminary data.</text>
</comment>
<evidence type="ECO:0000256" key="17">
    <source>
        <dbReference type="ARBA" id="ARBA00023237"/>
    </source>
</evidence>
<keyword evidence="11" id="KW-0732">Signal</keyword>
<protein>
    <recommendedName>
        <fullName evidence="7 20">Phospholipase A1</fullName>
        <ecNumber evidence="5 20">3.1.1.32</ecNumber>
        <ecNumber evidence="6 20">3.1.1.4</ecNumber>
    </recommendedName>
    <alternativeName>
        <fullName evidence="20">Phosphatidylcholine 1-acylhydrolase</fullName>
    </alternativeName>
</protein>
<evidence type="ECO:0000256" key="9">
    <source>
        <dbReference type="ARBA" id="ARBA00022692"/>
    </source>
</evidence>
<organism evidence="21 22">
    <name type="scientific">Catenovulum agarivorans DS-2</name>
    <dbReference type="NCBI Taxonomy" id="1328313"/>
    <lineage>
        <taxon>Bacteria</taxon>
        <taxon>Pseudomonadati</taxon>
        <taxon>Pseudomonadota</taxon>
        <taxon>Gammaproteobacteria</taxon>
        <taxon>Alteromonadales</taxon>
        <taxon>Alteromonadaceae</taxon>
        <taxon>Catenovulum</taxon>
    </lineage>
</organism>
<dbReference type="AlphaFoldDB" id="W7QGW1"/>
<dbReference type="Pfam" id="PF02253">
    <property type="entry name" value="PLA1"/>
    <property type="match status" value="1"/>
</dbReference>
<keyword evidence="22" id="KW-1185">Reference proteome</keyword>
<sequence>MKRVNDDLDVAQINQICTQIEALSRGSNGALTERLQRERTTAFSPYVITPHRMNYILVASYTSGYNERAYESSTLIDPQQQVEAKMQMSFKVPINYAPILKYGDGLYFGMTMQSWWQVYSDLYSKPFRETNYQPEIFYFHPTKWQLLNTTTNLLVGLEHQSNGRELPLSRSWNRFYLAVLVEHKDWVLHFRPWWRLPESRKKSADDPSGDDNPDIAKYMGYWEFSGAYRINKNLQSQFLMRYNINSGKGAIEAGLTFPIWGRLRGYVQAHSGYGESLIDYDHSQNRLSIGIALTDLL</sequence>
<evidence type="ECO:0000313" key="21">
    <source>
        <dbReference type="EMBL" id="EWH08177.1"/>
    </source>
</evidence>
<dbReference type="GO" id="GO:0046872">
    <property type="term" value="F:metal ion binding"/>
    <property type="evidence" value="ECO:0007669"/>
    <property type="project" value="UniProtKB-KW"/>
</dbReference>
<keyword evidence="14 20" id="KW-0442">Lipid degradation</keyword>
<feature type="binding site" description="in dimeric form" evidence="19">
    <location>
        <position position="164"/>
    </location>
    <ligand>
        <name>Ca(2+)</name>
        <dbReference type="ChEBI" id="CHEBI:29108"/>
        <label>1</label>
    </ligand>
</feature>
<keyword evidence="10 19" id="KW-0479">Metal-binding</keyword>
<dbReference type="STRING" id="1328313.DS2_18728"/>
<dbReference type="RefSeq" id="WP_051480021.1">
    <property type="nucleotide sequence ID" value="NZ_ARZY01000062.1"/>
</dbReference>
<name>W7QGW1_9ALTE</name>
<evidence type="ECO:0000256" key="10">
    <source>
        <dbReference type="ARBA" id="ARBA00022723"/>
    </source>
</evidence>
<dbReference type="GO" id="GO:0009279">
    <property type="term" value="C:cell outer membrane"/>
    <property type="evidence" value="ECO:0007669"/>
    <property type="project" value="UniProtKB-SubCell"/>
</dbReference>
<evidence type="ECO:0000256" key="2">
    <source>
        <dbReference type="ARBA" id="ARBA00001604"/>
    </source>
</evidence>
<dbReference type="InterPro" id="IPR036541">
    <property type="entry name" value="PLipase_A1_sf"/>
</dbReference>
<dbReference type="eggNOG" id="COG2829">
    <property type="taxonomic scope" value="Bacteria"/>
</dbReference>
<evidence type="ECO:0000256" key="5">
    <source>
        <dbReference type="ARBA" id="ARBA00013179"/>
    </source>
</evidence>
<evidence type="ECO:0000256" key="1">
    <source>
        <dbReference type="ARBA" id="ARBA00000111"/>
    </source>
</evidence>
<dbReference type="GO" id="GO:0008970">
    <property type="term" value="F:phospholipase A1 activity"/>
    <property type="evidence" value="ECO:0007669"/>
    <property type="project" value="UniProtKB-EC"/>
</dbReference>
<comment type="similarity">
    <text evidence="3 20">Belongs to the phospholipase A1 family.</text>
</comment>
<comment type="subunit">
    <text evidence="4 20">Homodimer; dimerization is reversible, and the dimeric form is the active one.</text>
</comment>
<dbReference type="PANTHER" id="PTHR40457:SF1">
    <property type="entry name" value="PHOSPHOLIPASE A1"/>
    <property type="match status" value="1"/>
</dbReference>
<evidence type="ECO:0000256" key="15">
    <source>
        <dbReference type="ARBA" id="ARBA00023098"/>
    </source>
</evidence>
<keyword evidence="16" id="KW-0472">Membrane</keyword>
<evidence type="ECO:0000256" key="7">
    <source>
        <dbReference type="ARBA" id="ARBA00021726"/>
    </source>
</evidence>
<dbReference type="InterPro" id="IPR003187">
    <property type="entry name" value="PLipase_A1"/>
</dbReference>
<evidence type="ECO:0000256" key="6">
    <source>
        <dbReference type="ARBA" id="ARBA00013278"/>
    </source>
</evidence>
<comment type="cofactor">
    <cofactor evidence="20">
        <name>Ca(2+)</name>
        <dbReference type="ChEBI" id="CHEBI:29108"/>
    </cofactor>
    <text evidence="20">Binds 1 Ca(2+) ion per monomer. In the dimeric form the Ca(2+) is bound by different amino acids with binding of each Ca(2+) shared with ligands coming from each monomer. The Ca(2+) ion may have a role in catalysis.</text>
</comment>
<feature type="active site" description="Nucleophile" evidence="18">
    <location>
        <position position="161"/>
    </location>
</feature>
<dbReference type="EC" id="3.1.1.4" evidence="6 20"/>
<keyword evidence="9" id="KW-0812">Transmembrane</keyword>
<keyword evidence="12 20" id="KW-0378">Hydrolase</keyword>
<feature type="binding site" description="in dimeric form" evidence="19">
    <location>
        <position position="211"/>
    </location>
    <ligand>
        <name>Ca(2+)</name>
        <dbReference type="ChEBI" id="CHEBI:29108"/>
        <label>1</label>
    </ligand>
</feature>
<evidence type="ECO:0000256" key="16">
    <source>
        <dbReference type="ARBA" id="ARBA00023136"/>
    </source>
</evidence>
<feature type="active site" description="Proton acceptor" evidence="18">
    <location>
        <position position="159"/>
    </location>
</feature>
<dbReference type="CDD" id="cd00541">
    <property type="entry name" value="OMPLA"/>
    <property type="match status" value="1"/>
</dbReference>
<keyword evidence="17 20" id="KW-0998">Cell outer membrane</keyword>
<dbReference type="SUPFAM" id="SSF56931">
    <property type="entry name" value="Outer membrane phospholipase A (OMPLA)"/>
    <property type="match status" value="1"/>
</dbReference>
<evidence type="ECO:0000256" key="18">
    <source>
        <dbReference type="PIRSR" id="PIRSR603187-1"/>
    </source>
</evidence>
<gene>
    <name evidence="21" type="ORF">DS2_18728</name>
</gene>
<dbReference type="GO" id="GO:0016042">
    <property type="term" value="P:lipid catabolic process"/>
    <property type="evidence" value="ECO:0007669"/>
    <property type="project" value="UniProtKB-KW"/>
</dbReference>
<dbReference type="PANTHER" id="PTHR40457">
    <property type="entry name" value="PHOSPHOLIPASE A1"/>
    <property type="match status" value="1"/>
</dbReference>
<keyword evidence="13 19" id="KW-0106">Calcium</keyword>
<evidence type="ECO:0000256" key="4">
    <source>
        <dbReference type="ARBA" id="ARBA00011702"/>
    </source>
</evidence>
<feature type="binding site" description="in dimeric form" evidence="19">
    <location>
        <position position="124"/>
    </location>
    <ligand>
        <name>Ca(2+)</name>
        <dbReference type="ChEBI" id="CHEBI:29108"/>
        <label>1</label>
    </ligand>
</feature>
<evidence type="ECO:0000313" key="22">
    <source>
        <dbReference type="Proteomes" id="UP000019276"/>
    </source>
</evidence>
<dbReference type="Gene3D" id="2.40.230.10">
    <property type="entry name" value="Phospholipase A1"/>
    <property type="match status" value="1"/>
</dbReference>
<comment type="catalytic activity">
    <reaction evidence="2 20">
        <text>a 1,2-diacyl-sn-glycero-3-phosphocholine + H2O = a 1-acyl-sn-glycero-3-phosphocholine + a fatty acid + H(+)</text>
        <dbReference type="Rhea" id="RHEA:15801"/>
        <dbReference type="ChEBI" id="CHEBI:15377"/>
        <dbReference type="ChEBI" id="CHEBI:15378"/>
        <dbReference type="ChEBI" id="CHEBI:28868"/>
        <dbReference type="ChEBI" id="CHEBI:57643"/>
        <dbReference type="ChEBI" id="CHEBI:58168"/>
        <dbReference type="EC" id="3.1.1.4"/>
    </reaction>
</comment>
<dbReference type="EMBL" id="ARZY01000062">
    <property type="protein sequence ID" value="EWH08177.1"/>
    <property type="molecule type" value="Genomic_DNA"/>
</dbReference>
<evidence type="ECO:0000256" key="12">
    <source>
        <dbReference type="ARBA" id="ARBA00022801"/>
    </source>
</evidence>
<dbReference type="Proteomes" id="UP000019276">
    <property type="component" value="Unassembled WGS sequence"/>
</dbReference>
<proteinExistence type="inferred from homology"/>
<evidence type="ECO:0000256" key="20">
    <source>
        <dbReference type="RuleBase" id="RU366027"/>
    </source>
</evidence>
<keyword evidence="8" id="KW-1134">Transmembrane beta strand</keyword>
<evidence type="ECO:0000256" key="11">
    <source>
        <dbReference type="ARBA" id="ARBA00022729"/>
    </source>
</evidence>
<dbReference type="OrthoDB" id="188433at2"/>